<keyword evidence="11" id="KW-1185">Reference proteome</keyword>
<dbReference type="InterPro" id="IPR037519">
    <property type="entry name" value="LITAF_fam"/>
</dbReference>
<keyword evidence="5" id="KW-0479">Metal-binding</keyword>
<evidence type="ECO:0000256" key="7">
    <source>
        <dbReference type="ARBA" id="ARBA00023136"/>
    </source>
</evidence>
<dbReference type="Proteomes" id="UP001201812">
    <property type="component" value="Unassembled WGS sequence"/>
</dbReference>
<keyword evidence="6" id="KW-0862">Zinc</keyword>
<comment type="caution">
    <text evidence="10">The sequence shown here is derived from an EMBL/GenBank/DDBJ whole genome shotgun (WGS) entry which is preliminary data.</text>
</comment>
<evidence type="ECO:0000256" key="1">
    <source>
        <dbReference type="ARBA" id="ARBA00004414"/>
    </source>
</evidence>
<dbReference type="Pfam" id="PF10601">
    <property type="entry name" value="zf-LITAF-like"/>
    <property type="match status" value="1"/>
</dbReference>
<gene>
    <name evidence="10" type="ORF">DdX_10479</name>
</gene>
<dbReference type="GO" id="GO:0005765">
    <property type="term" value="C:lysosomal membrane"/>
    <property type="evidence" value="ECO:0007669"/>
    <property type="project" value="UniProtKB-SubCell"/>
</dbReference>
<evidence type="ECO:0000256" key="8">
    <source>
        <dbReference type="SAM" id="Phobius"/>
    </source>
</evidence>
<dbReference type="PANTHER" id="PTHR23292:SF6">
    <property type="entry name" value="FI16602P1-RELATED"/>
    <property type="match status" value="1"/>
</dbReference>
<evidence type="ECO:0000313" key="11">
    <source>
        <dbReference type="Proteomes" id="UP001201812"/>
    </source>
</evidence>
<feature type="transmembrane region" description="Helical" evidence="8">
    <location>
        <begin position="50"/>
        <end position="71"/>
    </location>
</feature>
<organism evidence="10 11">
    <name type="scientific">Ditylenchus destructor</name>
    <dbReference type="NCBI Taxonomy" id="166010"/>
    <lineage>
        <taxon>Eukaryota</taxon>
        <taxon>Metazoa</taxon>
        <taxon>Ecdysozoa</taxon>
        <taxon>Nematoda</taxon>
        <taxon>Chromadorea</taxon>
        <taxon>Rhabditida</taxon>
        <taxon>Tylenchina</taxon>
        <taxon>Tylenchomorpha</taxon>
        <taxon>Sphaerularioidea</taxon>
        <taxon>Anguinidae</taxon>
        <taxon>Anguininae</taxon>
        <taxon>Ditylenchus</taxon>
    </lineage>
</organism>
<evidence type="ECO:0000256" key="6">
    <source>
        <dbReference type="ARBA" id="ARBA00022833"/>
    </source>
</evidence>
<protein>
    <submittedName>
        <fullName evidence="10">LITAF-like zinc ribbon domain-containing protein</fullName>
    </submittedName>
</protein>
<dbReference type="GO" id="GO:0031902">
    <property type="term" value="C:late endosome membrane"/>
    <property type="evidence" value="ECO:0007669"/>
    <property type="project" value="UniProtKB-SubCell"/>
</dbReference>
<keyword evidence="7 8" id="KW-0472">Membrane</keyword>
<dbReference type="InterPro" id="IPR006629">
    <property type="entry name" value="LITAF"/>
</dbReference>
<dbReference type="EMBL" id="JAKKPZ010000024">
    <property type="protein sequence ID" value="KAI1710780.1"/>
    <property type="molecule type" value="Genomic_DNA"/>
</dbReference>
<reference evidence="10" key="1">
    <citation type="submission" date="2022-01" db="EMBL/GenBank/DDBJ databases">
        <title>Genome Sequence Resource for Two Populations of Ditylenchus destructor, the Migratory Endoparasitic Phytonematode.</title>
        <authorList>
            <person name="Zhang H."/>
            <person name="Lin R."/>
            <person name="Xie B."/>
        </authorList>
    </citation>
    <scope>NUCLEOTIDE SEQUENCE</scope>
    <source>
        <strain evidence="10">BazhouSP</strain>
    </source>
</reference>
<name>A0AAD4N1T5_9BILA</name>
<evidence type="ECO:0000259" key="9">
    <source>
        <dbReference type="PROSITE" id="PS51837"/>
    </source>
</evidence>
<evidence type="ECO:0000256" key="5">
    <source>
        <dbReference type="ARBA" id="ARBA00022723"/>
    </source>
</evidence>
<dbReference type="PANTHER" id="PTHR23292">
    <property type="entry name" value="LIPOPOLYSACCHARIDE-INDUCED TUMOR NECROSIS FACTOR-ALPHA FACTOR"/>
    <property type="match status" value="1"/>
</dbReference>
<comment type="similarity">
    <text evidence="4">Belongs to the CDIP1/LITAF family.</text>
</comment>
<proteinExistence type="inferred from homology"/>
<comment type="subcellular location">
    <subcellularLocation>
        <location evidence="2">Endosome membrane</location>
        <topology evidence="2">Peripheral membrane protein</topology>
    </subcellularLocation>
    <subcellularLocation>
        <location evidence="1">Late endosome membrane</location>
    </subcellularLocation>
    <subcellularLocation>
        <location evidence="3">Lysosome membrane</location>
        <topology evidence="3">Peripheral membrane protein</topology>
        <orientation evidence="3">Cytoplasmic side</orientation>
    </subcellularLocation>
</comment>
<keyword evidence="8" id="KW-0812">Transmembrane</keyword>
<accession>A0AAD4N1T5</accession>
<dbReference type="AlphaFoldDB" id="A0AAD4N1T5"/>
<keyword evidence="8" id="KW-1133">Transmembrane helix</keyword>
<feature type="domain" description="LITAF" evidence="9">
    <location>
        <begin position="12"/>
        <end position="96"/>
    </location>
</feature>
<dbReference type="GO" id="GO:0008270">
    <property type="term" value="F:zinc ion binding"/>
    <property type="evidence" value="ECO:0007669"/>
    <property type="project" value="TreeGrafter"/>
</dbReference>
<dbReference type="SMART" id="SM00714">
    <property type="entry name" value="LITAF"/>
    <property type="match status" value="1"/>
</dbReference>
<evidence type="ECO:0000256" key="3">
    <source>
        <dbReference type="ARBA" id="ARBA00004630"/>
    </source>
</evidence>
<sequence length="99" mass="10692">MSAYCSFSSYDELPKAPYPSLIPMAPNSMRITCPSCHHQVSTMISRRSGLAALFSGALLLLLGCICCVFLPCCLDSCQDVKHTCPNCGAYLGKYAAFLD</sequence>
<evidence type="ECO:0000256" key="2">
    <source>
        <dbReference type="ARBA" id="ARBA00004481"/>
    </source>
</evidence>
<evidence type="ECO:0000256" key="4">
    <source>
        <dbReference type="ARBA" id="ARBA00005975"/>
    </source>
</evidence>
<evidence type="ECO:0000313" key="10">
    <source>
        <dbReference type="EMBL" id="KAI1710780.1"/>
    </source>
</evidence>
<dbReference type="PROSITE" id="PS51837">
    <property type="entry name" value="LITAF"/>
    <property type="match status" value="1"/>
</dbReference>